<reference evidence="3 4" key="1">
    <citation type="submission" date="2014-05" db="EMBL/GenBank/DDBJ databases">
        <title>Draft genome sequence of a rare smut relative, Tilletiaria anomala UBC 951.</title>
        <authorList>
            <consortium name="DOE Joint Genome Institute"/>
            <person name="Toome M."/>
            <person name="Kuo A."/>
            <person name="Henrissat B."/>
            <person name="Lipzen A."/>
            <person name="Tritt A."/>
            <person name="Yoshinaga Y."/>
            <person name="Zane M."/>
            <person name="Barry K."/>
            <person name="Grigoriev I.V."/>
            <person name="Spatafora J.W."/>
            <person name="Aimea M.C."/>
        </authorList>
    </citation>
    <scope>NUCLEOTIDE SEQUENCE [LARGE SCALE GENOMIC DNA]</scope>
    <source>
        <strain evidence="3 4">UBC 951</strain>
    </source>
</reference>
<dbReference type="RefSeq" id="XP_013242307.1">
    <property type="nucleotide sequence ID" value="XM_013386853.1"/>
</dbReference>
<evidence type="ECO:0000313" key="4">
    <source>
        <dbReference type="Proteomes" id="UP000027361"/>
    </source>
</evidence>
<evidence type="ECO:0000313" key="3">
    <source>
        <dbReference type="EMBL" id="KDN43208.1"/>
    </source>
</evidence>
<keyword evidence="2" id="KW-0812">Transmembrane</keyword>
<keyword evidence="2" id="KW-0472">Membrane</keyword>
<dbReference type="OrthoDB" id="2525787at2759"/>
<keyword evidence="2" id="KW-1133">Transmembrane helix</keyword>
<dbReference type="AlphaFoldDB" id="A0A066VSE6"/>
<feature type="region of interest" description="Disordered" evidence="1">
    <location>
        <begin position="36"/>
        <end position="58"/>
    </location>
</feature>
<accession>A0A066VSE6</accession>
<feature type="transmembrane region" description="Helical" evidence="2">
    <location>
        <begin position="133"/>
        <end position="152"/>
    </location>
</feature>
<protein>
    <submittedName>
        <fullName evidence="3">Uncharacterized protein</fullName>
    </submittedName>
</protein>
<name>A0A066VSE6_TILAU</name>
<dbReference type="InParanoid" id="A0A066VSE6"/>
<sequence>MKGESISKLPIEDAKWDKKSRLKQWEEWRKKHPWITPPPSIAGLREGQGKTQNKSLPPSNVSPGQWACKVIGNCQPCPEDSLHFPYCQPYANRLPVSCAPLSSSTNSASPQSTEYIKGWQQCGKSVSQERWDYFEFTVFTAFIAVIGLIVFIRRQKILSERHYSVLNQRINS</sequence>
<dbReference type="Proteomes" id="UP000027361">
    <property type="component" value="Unassembled WGS sequence"/>
</dbReference>
<keyword evidence="4" id="KW-1185">Reference proteome</keyword>
<evidence type="ECO:0000256" key="2">
    <source>
        <dbReference type="SAM" id="Phobius"/>
    </source>
</evidence>
<dbReference type="GeneID" id="25261676"/>
<proteinExistence type="predicted"/>
<feature type="compositionally biased region" description="Polar residues" evidence="1">
    <location>
        <begin position="49"/>
        <end position="58"/>
    </location>
</feature>
<dbReference type="EMBL" id="JMSN01000063">
    <property type="protein sequence ID" value="KDN43208.1"/>
    <property type="molecule type" value="Genomic_DNA"/>
</dbReference>
<dbReference type="HOGENOM" id="CLU_1556361_0_0_1"/>
<evidence type="ECO:0000256" key="1">
    <source>
        <dbReference type="SAM" id="MobiDB-lite"/>
    </source>
</evidence>
<comment type="caution">
    <text evidence="3">The sequence shown here is derived from an EMBL/GenBank/DDBJ whole genome shotgun (WGS) entry which is preliminary data.</text>
</comment>
<organism evidence="3 4">
    <name type="scientific">Tilletiaria anomala (strain ATCC 24038 / CBS 436.72 / UBC 951)</name>
    <dbReference type="NCBI Taxonomy" id="1037660"/>
    <lineage>
        <taxon>Eukaryota</taxon>
        <taxon>Fungi</taxon>
        <taxon>Dikarya</taxon>
        <taxon>Basidiomycota</taxon>
        <taxon>Ustilaginomycotina</taxon>
        <taxon>Exobasidiomycetes</taxon>
        <taxon>Georgefischeriales</taxon>
        <taxon>Tilletiariaceae</taxon>
        <taxon>Tilletiaria</taxon>
    </lineage>
</organism>
<gene>
    <name evidence="3" type="ORF">K437DRAFT_154309</name>
</gene>